<organism evidence="3 4">
    <name type="scientific">Coprinopsis marcescibilis</name>
    <name type="common">Agaric fungus</name>
    <name type="synonym">Psathyrella marcescibilis</name>
    <dbReference type="NCBI Taxonomy" id="230819"/>
    <lineage>
        <taxon>Eukaryota</taxon>
        <taxon>Fungi</taxon>
        <taxon>Dikarya</taxon>
        <taxon>Basidiomycota</taxon>
        <taxon>Agaricomycotina</taxon>
        <taxon>Agaricomycetes</taxon>
        <taxon>Agaricomycetidae</taxon>
        <taxon>Agaricales</taxon>
        <taxon>Agaricineae</taxon>
        <taxon>Psathyrellaceae</taxon>
        <taxon>Coprinopsis</taxon>
    </lineage>
</organism>
<keyword evidence="4" id="KW-1185">Reference proteome</keyword>
<name>A0A5C3KWH3_COPMA</name>
<protein>
    <recommendedName>
        <fullName evidence="2">Fe2OG dioxygenase domain-containing protein</fullName>
    </recommendedName>
</protein>
<gene>
    <name evidence="3" type="ORF">FA15DRAFT_704182</name>
</gene>
<evidence type="ECO:0000256" key="1">
    <source>
        <dbReference type="SAM" id="MobiDB-lite"/>
    </source>
</evidence>
<evidence type="ECO:0000259" key="2">
    <source>
        <dbReference type="PROSITE" id="PS51471"/>
    </source>
</evidence>
<feature type="region of interest" description="Disordered" evidence="1">
    <location>
        <begin position="1"/>
        <end position="25"/>
    </location>
</feature>
<dbReference type="PROSITE" id="PS51471">
    <property type="entry name" value="FE2OG_OXY"/>
    <property type="match status" value="1"/>
</dbReference>
<dbReference type="OrthoDB" id="124582at2759"/>
<dbReference type="Gene3D" id="2.60.120.620">
    <property type="entry name" value="q2cbj1_9rhob like domain"/>
    <property type="match status" value="1"/>
</dbReference>
<feature type="domain" description="Fe2OG dioxygenase" evidence="2">
    <location>
        <begin position="172"/>
        <end position="272"/>
    </location>
</feature>
<dbReference type="EMBL" id="ML210193">
    <property type="protein sequence ID" value="TFK24876.1"/>
    <property type="molecule type" value="Genomic_DNA"/>
</dbReference>
<dbReference type="AlphaFoldDB" id="A0A5C3KWH3"/>
<accession>A0A5C3KWH3</accession>
<dbReference type="Pfam" id="PF13640">
    <property type="entry name" value="2OG-FeII_Oxy_3"/>
    <property type="match status" value="1"/>
</dbReference>
<feature type="compositionally biased region" description="Polar residues" evidence="1">
    <location>
        <begin position="1"/>
        <end position="12"/>
    </location>
</feature>
<dbReference type="PANTHER" id="PTHR33099">
    <property type="entry name" value="FE2OG DIOXYGENASE DOMAIN-CONTAINING PROTEIN"/>
    <property type="match status" value="1"/>
</dbReference>
<proteinExistence type="predicted"/>
<sequence>MENEASGHSTADVSEEQEETDLGEELSSALSADFDFLGKPYYSRTYTAVEGLCDNYKLKIDTVRVEDVKDVKDVKDDEDDEDDEAVKDVKLEFAFPLHETYVKKIIASASQAPFGKGEEKKVDKEVRDTWEIEGSRVSIEPNFSYRGTRSWSHQLEFYVLPDVCKGLGVPLTMASPQLELYKMLIYEPGGHFLPHQDTQKTDGMFATVVVVLPSQHSGGEVHVTHAGSTAVLDVSSDSKELGSVLAWYTDVVHEVKPVKSGYRVALSYNLIHATPNKPVPVFKTPNPLTDDEKTSRLRTVLEKWSKKEYEFRTVEIQRSGGEVKQPPYYAYTLGHDYSARDLSTGIQCLKGSDAHKISLILPIAKENGFRLGLANLKYKRSGCADDLYRHEEMIEELREEERQRRIAAGEAEESIGDDDFDADACGTYSGPISMINLDEEKYYISNVVDLDGKALGTVSSAQDEEADGRKKKKRKIEEVEIKHAHWTVLPPDPFRDAEPDEEDYHHEGYMGNDPGDLTYWYARAVLIIYHERDEKEIVPLLTGN</sequence>
<dbReference type="InterPro" id="IPR005123">
    <property type="entry name" value="Oxoglu/Fe-dep_dioxygenase_dom"/>
</dbReference>
<dbReference type="Proteomes" id="UP000307440">
    <property type="component" value="Unassembled WGS sequence"/>
</dbReference>
<dbReference type="PANTHER" id="PTHR33099:SF7">
    <property type="entry name" value="MYND-TYPE DOMAIN-CONTAINING PROTEIN"/>
    <property type="match status" value="1"/>
</dbReference>
<evidence type="ECO:0000313" key="4">
    <source>
        <dbReference type="Proteomes" id="UP000307440"/>
    </source>
</evidence>
<dbReference type="InterPro" id="IPR044862">
    <property type="entry name" value="Pro_4_hyd_alph_FE2OG_OXY"/>
</dbReference>
<reference evidence="3 4" key="1">
    <citation type="journal article" date="2019" name="Nat. Ecol. Evol.">
        <title>Megaphylogeny resolves global patterns of mushroom evolution.</title>
        <authorList>
            <person name="Varga T."/>
            <person name="Krizsan K."/>
            <person name="Foldi C."/>
            <person name="Dima B."/>
            <person name="Sanchez-Garcia M."/>
            <person name="Sanchez-Ramirez S."/>
            <person name="Szollosi G.J."/>
            <person name="Szarkandi J.G."/>
            <person name="Papp V."/>
            <person name="Albert L."/>
            <person name="Andreopoulos W."/>
            <person name="Angelini C."/>
            <person name="Antonin V."/>
            <person name="Barry K.W."/>
            <person name="Bougher N.L."/>
            <person name="Buchanan P."/>
            <person name="Buyck B."/>
            <person name="Bense V."/>
            <person name="Catcheside P."/>
            <person name="Chovatia M."/>
            <person name="Cooper J."/>
            <person name="Damon W."/>
            <person name="Desjardin D."/>
            <person name="Finy P."/>
            <person name="Geml J."/>
            <person name="Haridas S."/>
            <person name="Hughes K."/>
            <person name="Justo A."/>
            <person name="Karasinski D."/>
            <person name="Kautmanova I."/>
            <person name="Kiss B."/>
            <person name="Kocsube S."/>
            <person name="Kotiranta H."/>
            <person name="LaButti K.M."/>
            <person name="Lechner B.E."/>
            <person name="Liimatainen K."/>
            <person name="Lipzen A."/>
            <person name="Lukacs Z."/>
            <person name="Mihaltcheva S."/>
            <person name="Morgado L.N."/>
            <person name="Niskanen T."/>
            <person name="Noordeloos M.E."/>
            <person name="Ohm R.A."/>
            <person name="Ortiz-Santana B."/>
            <person name="Ovrebo C."/>
            <person name="Racz N."/>
            <person name="Riley R."/>
            <person name="Savchenko A."/>
            <person name="Shiryaev A."/>
            <person name="Soop K."/>
            <person name="Spirin V."/>
            <person name="Szebenyi C."/>
            <person name="Tomsovsky M."/>
            <person name="Tulloss R.E."/>
            <person name="Uehling J."/>
            <person name="Grigoriev I.V."/>
            <person name="Vagvolgyi C."/>
            <person name="Papp T."/>
            <person name="Martin F.M."/>
            <person name="Miettinen O."/>
            <person name="Hibbett D.S."/>
            <person name="Nagy L.G."/>
        </authorList>
    </citation>
    <scope>NUCLEOTIDE SEQUENCE [LARGE SCALE GENOMIC DNA]</scope>
    <source>
        <strain evidence="3 4">CBS 121175</strain>
    </source>
</reference>
<evidence type="ECO:0000313" key="3">
    <source>
        <dbReference type="EMBL" id="TFK24876.1"/>
    </source>
</evidence>
<feature type="compositionally biased region" description="Acidic residues" evidence="1">
    <location>
        <begin position="13"/>
        <end position="24"/>
    </location>
</feature>